<accession>A0AAN6UZ44</accession>
<dbReference type="RefSeq" id="XP_062635223.1">
    <property type="nucleotide sequence ID" value="XM_062784338.1"/>
</dbReference>
<reference evidence="2" key="2">
    <citation type="submission" date="2023-05" db="EMBL/GenBank/DDBJ databases">
        <authorList>
            <consortium name="Lawrence Berkeley National Laboratory"/>
            <person name="Steindorff A."/>
            <person name="Hensen N."/>
            <person name="Bonometti L."/>
            <person name="Westerberg I."/>
            <person name="Brannstrom I.O."/>
            <person name="Guillou S."/>
            <person name="Cros-Aarteil S."/>
            <person name="Calhoun S."/>
            <person name="Haridas S."/>
            <person name="Kuo A."/>
            <person name="Mondo S."/>
            <person name="Pangilinan J."/>
            <person name="Riley R."/>
            <person name="Labutti K."/>
            <person name="Andreopoulos B."/>
            <person name="Lipzen A."/>
            <person name="Chen C."/>
            <person name="Yanf M."/>
            <person name="Daum C."/>
            <person name="Ng V."/>
            <person name="Clum A."/>
            <person name="Ohm R."/>
            <person name="Martin F."/>
            <person name="Silar P."/>
            <person name="Natvig D."/>
            <person name="Lalanne C."/>
            <person name="Gautier V."/>
            <person name="Ament-Velasquez S.L."/>
            <person name="Kruys A."/>
            <person name="Hutchinson M.I."/>
            <person name="Powell A.J."/>
            <person name="Barry K."/>
            <person name="Miller A.N."/>
            <person name="Grigoriev I.V."/>
            <person name="Debuchy R."/>
            <person name="Gladieux P."/>
            <person name="Thoren M.H."/>
            <person name="Johannesson H."/>
        </authorList>
    </citation>
    <scope>NUCLEOTIDE SEQUENCE</scope>
    <source>
        <strain evidence="2">CBS 141.50</strain>
    </source>
</reference>
<dbReference type="GeneID" id="87820951"/>
<dbReference type="Proteomes" id="UP001302676">
    <property type="component" value="Unassembled WGS sequence"/>
</dbReference>
<name>A0AAN6UZ44_9PEZI</name>
<dbReference type="SUPFAM" id="SSF56112">
    <property type="entry name" value="Protein kinase-like (PK-like)"/>
    <property type="match status" value="1"/>
</dbReference>
<comment type="caution">
    <text evidence="2">The sequence shown here is derived from an EMBL/GenBank/DDBJ whole genome shotgun (WGS) entry which is preliminary data.</text>
</comment>
<dbReference type="InterPro" id="IPR002575">
    <property type="entry name" value="Aminoglycoside_PTrfase"/>
</dbReference>
<evidence type="ECO:0000259" key="1">
    <source>
        <dbReference type="Pfam" id="PF01636"/>
    </source>
</evidence>
<dbReference type="EMBL" id="MU853605">
    <property type="protein sequence ID" value="KAK4141852.1"/>
    <property type="molecule type" value="Genomic_DNA"/>
</dbReference>
<dbReference type="Gene3D" id="3.90.1200.10">
    <property type="match status" value="1"/>
</dbReference>
<organism evidence="2 3">
    <name type="scientific">Dichotomopilus funicola</name>
    <dbReference type="NCBI Taxonomy" id="1934379"/>
    <lineage>
        <taxon>Eukaryota</taxon>
        <taxon>Fungi</taxon>
        <taxon>Dikarya</taxon>
        <taxon>Ascomycota</taxon>
        <taxon>Pezizomycotina</taxon>
        <taxon>Sordariomycetes</taxon>
        <taxon>Sordariomycetidae</taxon>
        <taxon>Sordariales</taxon>
        <taxon>Chaetomiaceae</taxon>
        <taxon>Dichotomopilus</taxon>
    </lineage>
</organism>
<dbReference type="AlphaFoldDB" id="A0AAN6UZ44"/>
<evidence type="ECO:0000313" key="2">
    <source>
        <dbReference type="EMBL" id="KAK4141852.1"/>
    </source>
</evidence>
<keyword evidence="3" id="KW-1185">Reference proteome</keyword>
<reference evidence="2" key="1">
    <citation type="journal article" date="2023" name="Mol. Phylogenet. Evol.">
        <title>Genome-scale phylogeny and comparative genomics of the fungal order Sordariales.</title>
        <authorList>
            <person name="Hensen N."/>
            <person name="Bonometti L."/>
            <person name="Westerberg I."/>
            <person name="Brannstrom I.O."/>
            <person name="Guillou S."/>
            <person name="Cros-Aarteil S."/>
            <person name="Calhoun S."/>
            <person name="Haridas S."/>
            <person name="Kuo A."/>
            <person name="Mondo S."/>
            <person name="Pangilinan J."/>
            <person name="Riley R."/>
            <person name="LaButti K."/>
            <person name="Andreopoulos B."/>
            <person name="Lipzen A."/>
            <person name="Chen C."/>
            <person name="Yan M."/>
            <person name="Daum C."/>
            <person name="Ng V."/>
            <person name="Clum A."/>
            <person name="Steindorff A."/>
            <person name="Ohm R.A."/>
            <person name="Martin F."/>
            <person name="Silar P."/>
            <person name="Natvig D.O."/>
            <person name="Lalanne C."/>
            <person name="Gautier V."/>
            <person name="Ament-Velasquez S.L."/>
            <person name="Kruys A."/>
            <person name="Hutchinson M.I."/>
            <person name="Powell A.J."/>
            <person name="Barry K."/>
            <person name="Miller A.N."/>
            <person name="Grigoriev I.V."/>
            <person name="Debuchy R."/>
            <person name="Gladieux P."/>
            <person name="Hiltunen Thoren M."/>
            <person name="Johannesson H."/>
        </authorList>
    </citation>
    <scope>NUCLEOTIDE SEQUENCE</scope>
    <source>
        <strain evidence="2">CBS 141.50</strain>
    </source>
</reference>
<dbReference type="InterPro" id="IPR011009">
    <property type="entry name" value="Kinase-like_dom_sf"/>
</dbReference>
<feature type="domain" description="Aminoglycoside phosphotransferase" evidence="1">
    <location>
        <begin position="72"/>
        <end position="290"/>
    </location>
</feature>
<dbReference type="Pfam" id="PF01636">
    <property type="entry name" value="APH"/>
    <property type="match status" value="1"/>
</dbReference>
<dbReference type="PANTHER" id="PTHR21310:SF15">
    <property type="entry name" value="AMINOGLYCOSIDE PHOSPHOTRANSFERASE DOMAIN-CONTAINING PROTEIN"/>
    <property type="match status" value="1"/>
</dbReference>
<protein>
    <recommendedName>
        <fullName evidence="1">Aminoglycoside phosphotransferase domain-containing protein</fullName>
    </recommendedName>
</protein>
<evidence type="ECO:0000313" key="3">
    <source>
        <dbReference type="Proteomes" id="UP001302676"/>
    </source>
</evidence>
<proteinExistence type="predicted"/>
<dbReference type="InterPro" id="IPR051678">
    <property type="entry name" value="AGP_Transferase"/>
</dbReference>
<sequence length="400" mass="43970">MGGYTKRELVPDQHILSGIFPDVPDIADGLCTVISNTFDTCTFRLLLAAEPRPGFPADLLIRPEASRNHHLAAVAELQQLAHLQIPDLVPATLAVGSAIDASRRQVEYSITPFLDGTTVLEEVWAGLDQHNQRSLVGSIVVAMRKLQEVPVQSPDVRQILQRHGKTTAESQPSSKAAFVGGPDVGFHSGVKPLLEAFLGQRAADLQACEILDTGDGIAVRSAVDGIGAIELSKSDLDVLMSLTVFCHNDLEPRNILVKRIGGNNGGGWYELAAIIDWELAGFFPFAYEFGLKDTLLGSSNLWFSWYSVFKEQTATLLPKQEAHEKLIKAPGIIEGSKESTRPKNVGVRVRGKWIKRERLRMSSDVRCGWVREDGADHLPCFTKEDNINLEQEVLKELGYI</sequence>
<gene>
    <name evidence="2" type="ORF">C8A04DRAFT_38762</name>
</gene>
<dbReference type="PANTHER" id="PTHR21310">
    <property type="entry name" value="AMINOGLYCOSIDE PHOSPHOTRANSFERASE-RELATED-RELATED"/>
    <property type="match status" value="1"/>
</dbReference>